<dbReference type="EMBL" id="CADCUR010000204">
    <property type="protein sequence ID" value="CAA9410325.1"/>
    <property type="molecule type" value="Genomic_DNA"/>
</dbReference>
<reference evidence="4" key="1">
    <citation type="submission" date="2020-02" db="EMBL/GenBank/DDBJ databases">
        <authorList>
            <person name="Meier V. D."/>
        </authorList>
    </citation>
    <scope>NUCLEOTIDE SEQUENCE</scope>
    <source>
        <strain evidence="4">AVDCRST_MAG74</strain>
    </source>
</reference>
<dbReference type="Pfam" id="PF08309">
    <property type="entry name" value="LVIVD"/>
    <property type="match status" value="4"/>
</dbReference>
<evidence type="ECO:0000256" key="1">
    <source>
        <dbReference type="ARBA" id="ARBA00022729"/>
    </source>
</evidence>
<sequence>MNNPFNFRLNKSIFVVSLFCLAFCLSENAFAQKVRLRAQITPACTGSANSKFADIYADGNIAVMGSYSCRGAFIFDVSNPDAPTLKAWYNPGNNQQFLEAIVVGTRGYFGSGNGGGVHIVDLTNPANPQLLGIVNATSGNGFSSIHEMVVHGNYLIENFNGFSTKILKVINISNPANPVFVRDINPTEVAWVHAMHIRGNRMFTSGWGTGSVRGRTEIYDITNIGTQAPTLLGYIEDATSITAGNSMHSSWSSEDGNYLYSCRETSNGNADLRTYNITNPAQPLLVNRLGMNDLGLNAVSPHNPVVMGNYLYVAWYQAGVQVFDITNPAQPRRVGQYDSYQLAYHETEESKRQTTDEPWDLFCGGERMQNALPTSYDGNWAVYPFLGQDKVLLGDLRNGLLVVDATKVAQPTKNVVSDFDGDGKTDYSTYTPASGLWTVENSSNSAVSSNYFGASTDKIVTGDYDGDGKSDIAVFRPSEGVWYILGSTGGFRAQQFGTTGDVPVAADYDADGKTDVAVFRPSNGAWYISQSSLGLRGVAWGQSGDKPITGDFEGDGKADVAVFRPSNGTWYVLQSSSNLMLARQFGLATDKPLSADFDGDSRTDFAVFRPSNGIWYIFNSRTDSLSAYQFGEPTDALVPADYDGDGKADVAVFRTGSWYRLDSSSGALVSKSFGQNGDTPSPSSVQPQ</sequence>
<feature type="signal peptide" evidence="3">
    <location>
        <begin position="1"/>
        <end position="31"/>
    </location>
</feature>
<feature type="region of interest" description="Disordered" evidence="2">
    <location>
        <begin position="668"/>
        <end position="688"/>
    </location>
</feature>
<name>A0A6J4P9Y8_9BACT</name>
<dbReference type="SUPFAM" id="SSF69318">
    <property type="entry name" value="Integrin alpha N-terminal domain"/>
    <property type="match status" value="1"/>
</dbReference>
<dbReference type="InterPro" id="IPR013517">
    <property type="entry name" value="FG-GAP"/>
</dbReference>
<dbReference type="PANTHER" id="PTHR39431">
    <property type="entry name" value="FRPA/C-RELATED PROTEIN"/>
    <property type="match status" value="1"/>
</dbReference>
<feature type="chain" id="PRO_5026823689" description="Multicopper oxidase" evidence="3">
    <location>
        <begin position="32"/>
        <end position="688"/>
    </location>
</feature>
<dbReference type="InterPro" id="IPR028994">
    <property type="entry name" value="Integrin_alpha_N"/>
</dbReference>
<evidence type="ECO:0000256" key="2">
    <source>
        <dbReference type="SAM" id="MobiDB-lite"/>
    </source>
</evidence>
<dbReference type="Gene3D" id="2.40.128.340">
    <property type="match status" value="1"/>
</dbReference>
<dbReference type="PANTHER" id="PTHR39431:SF1">
    <property type="entry name" value="FRPA_C-RELATED PROTEIN"/>
    <property type="match status" value="1"/>
</dbReference>
<organism evidence="4">
    <name type="scientific">uncultured Pyrinomonadaceae bacterium</name>
    <dbReference type="NCBI Taxonomy" id="2283094"/>
    <lineage>
        <taxon>Bacteria</taxon>
        <taxon>Pseudomonadati</taxon>
        <taxon>Acidobacteriota</taxon>
        <taxon>Blastocatellia</taxon>
        <taxon>Blastocatellales</taxon>
        <taxon>Pyrinomonadaceae</taxon>
        <taxon>environmental samples</taxon>
    </lineage>
</organism>
<evidence type="ECO:0000313" key="4">
    <source>
        <dbReference type="EMBL" id="CAA9410325.1"/>
    </source>
</evidence>
<dbReference type="SUPFAM" id="SSF101908">
    <property type="entry name" value="Putative isomerase YbhE"/>
    <property type="match status" value="1"/>
</dbReference>
<keyword evidence="1 3" id="KW-0732">Signal</keyword>
<dbReference type="Gene3D" id="2.130.10.130">
    <property type="entry name" value="Integrin alpha, N-terminal"/>
    <property type="match status" value="1"/>
</dbReference>
<accession>A0A6J4P9Y8</accession>
<evidence type="ECO:0000256" key="3">
    <source>
        <dbReference type="SAM" id="SignalP"/>
    </source>
</evidence>
<evidence type="ECO:0008006" key="5">
    <source>
        <dbReference type="Google" id="ProtNLM"/>
    </source>
</evidence>
<proteinExistence type="predicted"/>
<dbReference type="AlphaFoldDB" id="A0A6J4P9Y8"/>
<dbReference type="InterPro" id="IPR013211">
    <property type="entry name" value="LVIVD"/>
</dbReference>
<gene>
    <name evidence="4" type="ORF">AVDCRST_MAG74-2242</name>
</gene>
<protein>
    <recommendedName>
        <fullName evidence="5">Multicopper oxidase</fullName>
    </recommendedName>
</protein>
<dbReference type="Pfam" id="PF13517">
    <property type="entry name" value="FG-GAP_3"/>
    <property type="match status" value="2"/>
</dbReference>